<protein>
    <submittedName>
        <fullName evidence="1">Uncharacterized protein</fullName>
    </submittedName>
</protein>
<name>A0AC60PY72_IXOPE</name>
<gene>
    <name evidence="1" type="ORF">HPB47_027502</name>
</gene>
<keyword evidence="2" id="KW-1185">Reference proteome</keyword>
<comment type="caution">
    <text evidence="1">The sequence shown here is derived from an EMBL/GenBank/DDBJ whole genome shotgun (WGS) entry which is preliminary data.</text>
</comment>
<evidence type="ECO:0000313" key="2">
    <source>
        <dbReference type="Proteomes" id="UP000805193"/>
    </source>
</evidence>
<dbReference type="EMBL" id="JABSTQ010009858">
    <property type="protein sequence ID" value="KAG0425337.1"/>
    <property type="molecule type" value="Genomic_DNA"/>
</dbReference>
<sequence length="150" mass="17465">MQLLETETETPAPHGEVERIDYRFRLMRSAIKGVCNRARPDVMVMSKLVGFEVPGNGYVSKTQLADIRKTIWEMLDLTDKCLSRKLEELFGSWKNFLELVEARKEQAKVITDWEEYINKASEERCPLFVENYVDLETPPTPNDFVYLKVS</sequence>
<dbReference type="Proteomes" id="UP000805193">
    <property type="component" value="Unassembled WGS sequence"/>
</dbReference>
<proteinExistence type="predicted"/>
<organism evidence="1 2">
    <name type="scientific">Ixodes persulcatus</name>
    <name type="common">Taiga tick</name>
    <dbReference type="NCBI Taxonomy" id="34615"/>
    <lineage>
        <taxon>Eukaryota</taxon>
        <taxon>Metazoa</taxon>
        <taxon>Ecdysozoa</taxon>
        <taxon>Arthropoda</taxon>
        <taxon>Chelicerata</taxon>
        <taxon>Arachnida</taxon>
        <taxon>Acari</taxon>
        <taxon>Parasitiformes</taxon>
        <taxon>Ixodida</taxon>
        <taxon>Ixodoidea</taxon>
        <taxon>Ixodidae</taxon>
        <taxon>Ixodinae</taxon>
        <taxon>Ixodes</taxon>
    </lineage>
</organism>
<evidence type="ECO:0000313" key="1">
    <source>
        <dbReference type="EMBL" id="KAG0425337.1"/>
    </source>
</evidence>
<accession>A0AC60PY72</accession>
<reference evidence="1 2" key="1">
    <citation type="journal article" date="2020" name="Cell">
        <title>Large-Scale Comparative Analyses of Tick Genomes Elucidate Their Genetic Diversity and Vector Capacities.</title>
        <authorList>
            <consortium name="Tick Genome and Microbiome Consortium (TIGMIC)"/>
            <person name="Jia N."/>
            <person name="Wang J."/>
            <person name="Shi W."/>
            <person name="Du L."/>
            <person name="Sun Y."/>
            <person name="Zhan W."/>
            <person name="Jiang J.F."/>
            <person name="Wang Q."/>
            <person name="Zhang B."/>
            <person name="Ji P."/>
            <person name="Bell-Sakyi L."/>
            <person name="Cui X.M."/>
            <person name="Yuan T.T."/>
            <person name="Jiang B.G."/>
            <person name="Yang W.F."/>
            <person name="Lam T.T."/>
            <person name="Chang Q.C."/>
            <person name="Ding S.J."/>
            <person name="Wang X.J."/>
            <person name="Zhu J.G."/>
            <person name="Ruan X.D."/>
            <person name="Zhao L."/>
            <person name="Wei J.T."/>
            <person name="Ye R.Z."/>
            <person name="Que T.C."/>
            <person name="Du C.H."/>
            <person name="Zhou Y.H."/>
            <person name="Cheng J.X."/>
            <person name="Dai P.F."/>
            <person name="Guo W.B."/>
            <person name="Han X.H."/>
            <person name="Huang E.J."/>
            <person name="Li L.F."/>
            <person name="Wei W."/>
            <person name="Gao Y.C."/>
            <person name="Liu J.Z."/>
            <person name="Shao H.Z."/>
            <person name="Wang X."/>
            <person name="Wang C.C."/>
            <person name="Yang T.C."/>
            <person name="Huo Q.B."/>
            <person name="Li W."/>
            <person name="Chen H.Y."/>
            <person name="Chen S.E."/>
            <person name="Zhou L.G."/>
            <person name="Ni X.B."/>
            <person name="Tian J.H."/>
            <person name="Sheng Y."/>
            <person name="Liu T."/>
            <person name="Pan Y.S."/>
            <person name="Xia L.Y."/>
            <person name="Li J."/>
            <person name="Zhao F."/>
            <person name="Cao W.C."/>
        </authorList>
    </citation>
    <scope>NUCLEOTIDE SEQUENCE [LARGE SCALE GENOMIC DNA]</scope>
    <source>
        <strain evidence="1">Iper-2018</strain>
    </source>
</reference>